<evidence type="ECO:0000313" key="13">
    <source>
        <dbReference type="EMBL" id="ODM90628.1"/>
    </source>
</evidence>
<evidence type="ECO:0000256" key="8">
    <source>
        <dbReference type="ARBA" id="ARBA00023163"/>
    </source>
</evidence>
<dbReference type="Gene3D" id="3.30.160.60">
    <property type="entry name" value="Classic Zinc Finger"/>
    <property type="match status" value="7"/>
</dbReference>
<dbReference type="InterPro" id="IPR050752">
    <property type="entry name" value="C2H2-ZF_domain"/>
</dbReference>
<dbReference type="Pfam" id="PF00096">
    <property type="entry name" value="zf-C2H2"/>
    <property type="match status" value="4"/>
</dbReference>
<dbReference type="PANTHER" id="PTHR24384">
    <property type="entry name" value="FINGER PUTATIVE TRANSCRIPTION FACTOR FAMILY-RELATED"/>
    <property type="match status" value="1"/>
</dbReference>
<evidence type="ECO:0000256" key="9">
    <source>
        <dbReference type="ARBA" id="ARBA00023242"/>
    </source>
</evidence>
<proteinExistence type="predicted"/>
<keyword evidence="3" id="KW-0677">Repeat</keyword>
<feature type="domain" description="C2H2-type" evidence="12">
    <location>
        <begin position="69"/>
        <end position="96"/>
    </location>
</feature>
<evidence type="ECO:0000256" key="6">
    <source>
        <dbReference type="ARBA" id="ARBA00023015"/>
    </source>
</evidence>
<keyword evidence="4 10" id="KW-0863">Zinc-finger</keyword>
<dbReference type="FunFam" id="3.30.160.60:FF:000295">
    <property type="entry name" value="zinc finger protein 19"/>
    <property type="match status" value="1"/>
</dbReference>
<evidence type="ECO:0000256" key="2">
    <source>
        <dbReference type="ARBA" id="ARBA00022723"/>
    </source>
</evidence>
<feature type="domain" description="C2H2-type" evidence="12">
    <location>
        <begin position="403"/>
        <end position="431"/>
    </location>
</feature>
<dbReference type="GO" id="GO:0005634">
    <property type="term" value="C:nucleus"/>
    <property type="evidence" value="ECO:0007669"/>
    <property type="project" value="UniProtKB-SubCell"/>
</dbReference>
<dbReference type="AlphaFoldDB" id="A0A1D2MCA7"/>
<name>A0A1D2MCA7_ORCCI</name>
<evidence type="ECO:0000313" key="14">
    <source>
        <dbReference type="Proteomes" id="UP000094527"/>
    </source>
</evidence>
<dbReference type="FunFam" id="3.30.160.60:FF:000110">
    <property type="entry name" value="Zinc finger protein-like"/>
    <property type="match status" value="1"/>
</dbReference>
<dbReference type="EMBL" id="LJIJ01001875">
    <property type="protein sequence ID" value="ODM90628.1"/>
    <property type="molecule type" value="Genomic_DNA"/>
</dbReference>
<dbReference type="FunFam" id="3.30.160.60:FF:000671">
    <property type="entry name" value="Zinc finger protein 26"/>
    <property type="match status" value="1"/>
</dbReference>
<feature type="domain" description="C2H2-type" evidence="12">
    <location>
        <begin position="432"/>
        <end position="459"/>
    </location>
</feature>
<sequence>MQPGSVNPLTTQPQQLSSLTSTRRKRKAQNRKPKKDAHGRNKCLVCNKLFSGKGSLHTHMKTHTGERPYSCSVCGAAFASKDKLIRHSAIHSEERNYQFPSFPKSFKTQDSLRTHKIVFQNKELRYSCDICGKRLGYAASRSSHMKTHLKETLYKCTDCGKEFRTNSSLQRHRKCHQNYFKCAECAQVFFSLENMRAHYRLLHYSSGERKHHCLFCKKKVLKLCRPSRPISEYTSKRIHLCVTCPKSYAAKSSFRYHQRTHESFTKNLKCPLCPKTFRFGSGRKSHLQTHTGERPLPCPFVQSLTSDLYVHIRGTQRRSLTFVQSVHVHLHNHRLLVGTFGELTLPLLNVCSVKGCFHPLLDLIITPGCIRVRNHTLVPFVVSFALPESLYKHGFTHSNDKKHKCSLCTAVFKFQTSLKRHIRAVHEKLRPYSCDLCGRKFAYSSNCKIHLMTHLNEIHTSVQYAEKGFHNSRD</sequence>
<feature type="domain" description="C2H2-type" evidence="12">
    <location>
        <begin position="154"/>
        <end position="176"/>
    </location>
</feature>
<dbReference type="PANTHER" id="PTHR24384:SF189">
    <property type="entry name" value="C2H2-TYPE DOMAIN-CONTAINING PROTEIN-RELATED"/>
    <property type="match status" value="1"/>
</dbReference>
<evidence type="ECO:0000259" key="12">
    <source>
        <dbReference type="PROSITE" id="PS50157"/>
    </source>
</evidence>
<feature type="domain" description="C2H2-type" evidence="12">
    <location>
        <begin position="180"/>
        <end position="208"/>
    </location>
</feature>
<dbReference type="GO" id="GO:0000978">
    <property type="term" value="F:RNA polymerase II cis-regulatory region sequence-specific DNA binding"/>
    <property type="evidence" value="ECO:0007669"/>
    <property type="project" value="TreeGrafter"/>
</dbReference>
<feature type="region of interest" description="Disordered" evidence="11">
    <location>
        <begin position="1"/>
        <end position="38"/>
    </location>
</feature>
<dbReference type="Proteomes" id="UP000094527">
    <property type="component" value="Unassembled WGS sequence"/>
</dbReference>
<feature type="compositionally biased region" description="Basic residues" evidence="11">
    <location>
        <begin position="22"/>
        <end position="38"/>
    </location>
</feature>
<keyword evidence="6" id="KW-0805">Transcription regulation</keyword>
<feature type="domain" description="C2H2-type" evidence="12">
    <location>
        <begin position="126"/>
        <end position="153"/>
    </location>
</feature>
<accession>A0A1D2MCA7</accession>
<reference evidence="13 14" key="1">
    <citation type="journal article" date="2016" name="Genome Biol. Evol.">
        <title>Gene Family Evolution Reflects Adaptation to Soil Environmental Stressors in the Genome of the Collembolan Orchesella cincta.</title>
        <authorList>
            <person name="Faddeeva-Vakhrusheva A."/>
            <person name="Derks M.F."/>
            <person name="Anvar S.Y."/>
            <person name="Agamennone V."/>
            <person name="Suring W."/>
            <person name="Smit S."/>
            <person name="van Straalen N.M."/>
            <person name="Roelofs D."/>
        </authorList>
    </citation>
    <scope>NUCLEOTIDE SEQUENCE [LARGE SCALE GENOMIC DNA]</scope>
    <source>
        <tissue evidence="13">Mixed pool</tissue>
    </source>
</reference>
<dbReference type="SUPFAM" id="SSF57667">
    <property type="entry name" value="beta-beta-alpha zinc fingers"/>
    <property type="match status" value="7"/>
</dbReference>
<evidence type="ECO:0000256" key="10">
    <source>
        <dbReference type="PROSITE-ProRule" id="PRU00042"/>
    </source>
</evidence>
<evidence type="ECO:0000256" key="3">
    <source>
        <dbReference type="ARBA" id="ARBA00022737"/>
    </source>
</evidence>
<dbReference type="GO" id="GO:0000981">
    <property type="term" value="F:DNA-binding transcription factor activity, RNA polymerase II-specific"/>
    <property type="evidence" value="ECO:0007669"/>
    <property type="project" value="TreeGrafter"/>
</dbReference>
<comment type="caution">
    <text evidence="13">The sequence shown here is derived from an EMBL/GenBank/DDBJ whole genome shotgun (WGS) entry which is preliminary data.</text>
</comment>
<evidence type="ECO:0000256" key="5">
    <source>
        <dbReference type="ARBA" id="ARBA00022833"/>
    </source>
</evidence>
<evidence type="ECO:0000256" key="4">
    <source>
        <dbReference type="ARBA" id="ARBA00022771"/>
    </source>
</evidence>
<feature type="domain" description="C2H2-type" evidence="12">
    <location>
        <begin position="268"/>
        <end position="295"/>
    </location>
</feature>
<dbReference type="PROSITE" id="PS50157">
    <property type="entry name" value="ZINC_FINGER_C2H2_2"/>
    <property type="match status" value="9"/>
</dbReference>
<dbReference type="STRING" id="48709.A0A1D2MCA7"/>
<feature type="compositionally biased region" description="Polar residues" evidence="11">
    <location>
        <begin position="1"/>
        <end position="21"/>
    </location>
</feature>
<comment type="subcellular location">
    <subcellularLocation>
        <location evidence="1">Nucleus</location>
    </subcellularLocation>
</comment>
<protein>
    <submittedName>
        <fullName evidence="13">Putative zinc finger protein</fullName>
    </submittedName>
</protein>
<evidence type="ECO:0000256" key="11">
    <source>
        <dbReference type="SAM" id="MobiDB-lite"/>
    </source>
</evidence>
<dbReference type="Pfam" id="PF13912">
    <property type="entry name" value="zf-C2H2_6"/>
    <property type="match status" value="1"/>
</dbReference>
<keyword evidence="2" id="KW-0479">Metal-binding</keyword>
<dbReference type="OrthoDB" id="9411774at2759"/>
<keyword evidence="7" id="KW-0238">DNA-binding</keyword>
<feature type="domain" description="C2H2-type" evidence="12">
    <location>
        <begin position="41"/>
        <end position="68"/>
    </location>
</feature>
<feature type="domain" description="C2H2-type" evidence="12">
    <location>
        <begin position="239"/>
        <end position="266"/>
    </location>
</feature>
<evidence type="ECO:0000256" key="7">
    <source>
        <dbReference type="ARBA" id="ARBA00023125"/>
    </source>
</evidence>
<gene>
    <name evidence="13" type="ORF">Ocin01_16053</name>
</gene>
<dbReference type="PROSITE" id="PS00028">
    <property type="entry name" value="ZINC_FINGER_C2H2_1"/>
    <property type="match status" value="8"/>
</dbReference>
<keyword evidence="9" id="KW-0539">Nucleus</keyword>
<keyword evidence="5" id="KW-0862">Zinc</keyword>
<dbReference type="InterPro" id="IPR036236">
    <property type="entry name" value="Znf_C2H2_sf"/>
</dbReference>
<keyword evidence="14" id="KW-1185">Reference proteome</keyword>
<dbReference type="FunFam" id="3.30.160.60:FF:000446">
    <property type="entry name" value="Zinc finger protein"/>
    <property type="match status" value="1"/>
</dbReference>
<keyword evidence="8" id="KW-0804">Transcription</keyword>
<organism evidence="13 14">
    <name type="scientific">Orchesella cincta</name>
    <name type="common">Springtail</name>
    <name type="synonym">Podura cincta</name>
    <dbReference type="NCBI Taxonomy" id="48709"/>
    <lineage>
        <taxon>Eukaryota</taxon>
        <taxon>Metazoa</taxon>
        <taxon>Ecdysozoa</taxon>
        <taxon>Arthropoda</taxon>
        <taxon>Hexapoda</taxon>
        <taxon>Collembola</taxon>
        <taxon>Entomobryomorpha</taxon>
        <taxon>Entomobryoidea</taxon>
        <taxon>Orchesellidae</taxon>
        <taxon>Orchesellinae</taxon>
        <taxon>Orchesella</taxon>
    </lineage>
</organism>
<dbReference type="InterPro" id="IPR013087">
    <property type="entry name" value="Znf_C2H2_type"/>
</dbReference>
<dbReference type="GO" id="GO:0008270">
    <property type="term" value="F:zinc ion binding"/>
    <property type="evidence" value="ECO:0007669"/>
    <property type="project" value="UniProtKB-KW"/>
</dbReference>
<evidence type="ECO:0000256" key="1">
    <source>
        <dbReference type="ARBA" id="ARBA00004123"/>
    </source>
</evidence>
<dbReference type="SMART" id="SM00355">
    <property type="entry name" value="ZnF_C2H2"/>
    <property type="match status" value="9"/>
</dbReference>